<dbReference type="FunFam" id="1.10.287.70:FF:000117">
    <property type="entry name" value="Voltage-gated Ca2+ channel, alpha subunit"/>
    <property type="match status" value="1"/>
</dbReference>
<feature type="transmembrane region" description="Helical" evidence="6">
    <location>
        <begin position="676"/>
        <end position="706"/>
    </location>
</feature>
<feature type="transmembrane region" description="Helical" evidence="6">
    <location>
        <begin position="394"/>
        <end position="419"/>
    </location>
</feature>
<comment type="caution">
    <text evidence="8">The sequence shown here is derived from an EMBL/GenBank/DDBJ whole genome shotgun (WGS) entry which is preliminary data.</text>
</comment>
<feature type="transmembrane region" description="Helical" evidence="6">
    <location>
        <begin position="1521"/>
        <end position="1548"/>
    </location>
</feature>
<feature type="transmembrane region" description="Helical" evidence="6">
    <location>
        <begin position="1104"/>
        <end position="1130"/>
    </location>
</feature>
<keyword evidence="4 6" id="KW-0472">Membrane</keyword>
<feature type="region of interest" description="Disordered" evidence="5">
    <location>
        <begin position="1"/>
        <end position="54"/>
    </location>
</feature>
<dbReference type="FunFam" id="1.10.287.70:FF:000300">
    <property type="entry name" value="Voltage-gated Ca2+ channel, alpha subunit"/>
    <property type="match status" value="1"/>
</dbReference>
<feature type="transmembrane region" description="Helical" evidence="6">
    <location>
        <begin position="1218"/>
        <end position="1243"/>
    </location>
</feature>
<evidence type="ECO:0000256" key="2">
    <source>
        <dbReference type="ARBA" id="ARBA00022692"/>
    </source>
</evidence>
<evidence type="ECO:0000313" key="8">
    <source>
        <dbReference type="EMBL" id="CAD8100135.1"/>
    </source>
</evidence>
<feature type="transmembrane region" description="Helical" evidence="6">
    <location>
        <begin position="219"/>
        <end position="241"/>
    </location>
</feature>
<feature type="transmembrane region" description="Helical" evidence="6">
    <location>
        <begin position="1368"/>
        <end position="1396"/>
    </location>
</feature>
<evidence type="ECO:0000256" key="1">
    <source>
        <dbReference type="ARBA" id="ARBA00004141"/>
    </source>
</evidence>
<evidence type="ECO:0000256" key="3">
    <source>
        <dbReference type="ARBA" id="ARBA00022989"/>
    </source>
</evidence>
<keyword evidence="9" id="KW-1185">Reference proteome</keyword>
<reference evidence="8" key="1">
    <citation type="submission" date="2021-01" db="EMBL/GenBank/DDBJ databases">
        <authorList>
            <consortium name="Genoscope - CEA"/>
            <person name="William W."/>
        </authorList>
    </citation>
    <scope>NUCLEOTIDE SEQUENCE</scope>
</reference>
<dbReference type="PROSITE" id="PS50222">
    <property type="entry name" value="EF_HAND_2"/>
    <property type="match status" value="1"/>
</dbReference>
<feature type="region of interest" description="Disordered" evidence="5">
    <location>
        <begin position="434"/>
        <end position="479"/>
    </location>
</feature>
<evidence type="ECO:0000256" key="5">
    <source>
        <dbReference type="SAM" id="MobiDB-lite"/>
    </source>
</evidence>
<dbReference type="OrthoDB" id="193091at2759"/>
<dbReference type="FunFam" id="1.20.120.350:FF:000095">
    <property type="entry name" value="Voltage-gated Ca2+ channel, alpha subunit"/>
    <property type="match status" value="1"/>
</dbReference>
<dbReference type="InterPro" id="IPR043203">
    <property type="entry name" value="VGCC_Ca_Na"/>
</dbReference>
<keyword evidence="2 6" id="KW-0812">Transmembrane</keyword>
<dbReference type="PANTHER" id="PTHR10037:SF62">
    <property type="entry name" value="SODIUM CHANNEL PROTEIN 60E"/>
    <property type="match status" value="1"/>
</dbReference>
<feature type="transmembrane region" description="Helical" evidence="6">
    <location>
        <begin position="276"/>
        <end position="295"/>
    </location>
</feature>
<feature type="transmembrane region" description="Helical" evidence="6">
    <location>
        <begin position="1025"/>
        <end position="1047"/>
    </location>
</feature>
<dbReference type="PANTHER" id="PTHR10037">
    <property type="entry name" value="VOLTAGE-GATED CATION CHANNEL CALCIUM AND SODIUM"/>
    <property type="match status" value="1"/>
</dbReference>
<feature type="transmembrane region" description="Helical" evidence="6">
    <location>
        <begin position="1059"/>
        <end position="1084"/>
    </location>
</feature>
<comment type="subcellular location">
    <subcellularLocation>
        <location evidence="1">Membrane</location>
        <topology evidence="1">Multi-pass membrane protein</topology>
    </subcellularLocation>
</comment>
<dbReference type="Proteomes" id="UP000692954">
    <property type="component" value="Unassembled WGS sequence"/>
</dbReference>
<sequence>MSQTEENDKISEESEQKDGSEDEDAEERENKEKEQHFGRDDPEPAMVNKQPAVQVKRQVLKRKSTMKADDMFGMNFFKFQYYVNQEELGIRKKGNNSVSGDKLDEFNFYMHEKKYSFGKNSMFILKESNIIRKYCVWIVTWHWFDKAITLIIVLNTISLAMQNYDFRIDETSNQSELTYVRNQMEYFFTAVFLLEFILKILAMGFLFEKYTYLRDGWNVLDFAVVGTSILSLVGSFNLSAIRTIRILRPLRSIKSVPGLRILVASLLDSLPNLGNVLVFLLYLLVIFGILGLQLFSGAYENRCRFTQYPVNGNWPADPNITHLCSSDSDCPENEYCGNPINFKLPYQDTPIPELNYSYTTFDNILTATFTIFQALTTEGWSTIVTQLIDAVNPILVYIYFNLLIIIGSFFTINLILAVINDSFLKNQSERRQELLKDEQHRKQQRKEKKQKERQNAQIHPTQNIADLVPSDDSDSDEEAQKKKEEIIKQVLKPTKFQGRAEQLKILQDQFNRKVKKEKQQMNFFDPSLYTLDVNDDKGTNFDTKFKQFFLRFIESITFTIIVNVIIAANTVVLAMDRYPQPDSEILILSYLNLGFTIFFVLEMILKFFALGIVEYFKDYMNIFDATIVAISLVEQVLDFAEISVSGGSITAVSAFRTLRVFRIFKLARSWNSLREILIAIATTLEAISFFTMLLLLFMVIASLVGMELFAYNIPNVRLNFNTFFDAMITIFALLTSESWNIQTYLYMYQSKQWWPLIFFISVVIMGNLILLKLFIAILIYNFGQKAIETEKKLQDKMRKLNFQQLVEQFRSSIKVFDPDEKIKHKSPKPEEVHPEQQKKIKINQNYIGQHQNSDVACFFLAKYDQARFEVRKETKQKKLIKRFFDTAEIVDPEEISDDSSGDEEYIKQMEQKMQFQSQGPLTFQDGYQPQISLHQSQSQSEKKSSVFSKPETSSGQDQLEGVLIVGTSLFIFEQSSKIRRFAFRFINKSQVVGFIILMILVSSVLLALDDPLEDNNSVVLIEIDLVVTVIFTMESLLKILAYGFLFNGEYSYMRDYANVLDFIVIIFSWISIFSEANLQIFKILRIFRVLRPLRLVSRSDSLKIAINALILSLSKIFNLILVSLVFYGMFGIFGTNFFKGAYYSCDIPKTSNYTIITKFDCFDYGGNWVNADYNFDNALNSISALFVISTTEGWLEQMYQGIDSVGIDIQPIYNYNMYWSLFFIGFVIIGSFFVMNLFAGVVLDAFNSETDKLRGYFYMTLEQQEWVDIKERIYYAKPQINQRISDQWLRAKMFLIINHKYFDSMIFILITINTILFMLQFVRQPELLDTIISYSNLCFLCIFTTEMLIKLTALGWQYFAEPFNRFDFIVVILSIAGSVLEQMAILTAFGTVISVFRSFRIVRIMRLIRSARSLKAIFETFFLTVSQLANIGGLLSIILFMFAVLGINLFPYVKWSSSGLTKALNFSSLGKAFFTLFKCSTGEQWDQVQADLVRSMQPNNVCFSEILLTDYEEYGFNGCGFWYGVAYMVSFQMIFAMIMLNLFVAIIVQGYEIIQKDEASSISTNHIQAFIDIWKLYDQSGSGLIRALDLDRFMIKLAKPLGWRGLLLTQMEKRKFINQFRLPVYIQNQTAMYFFYDVLEVLSHNILTRKYGEDTELEPKKLVKATKDLIKKRLQLIDQLKNAKTCAWTSEDINSAFIIMRRMKWKLDELKEKRNNEVHVLREISSGAHSSDNDDSPDQTQRPSQFNTQGITSGHQMHLDD</sequence>
<feature type="transmembrane region" description="Helical" evidence="6">
    <location>
        <begin position="186"/>
        <end position="207"/>
    </location>
</feature>
<dbReference type="GO" id="GO:0001518">
    <property type="term" value="C:voltage-gated sodium channel complex"/>
    <property type="evidence" value="ECO:0007669"/>
    <property type="project" value="TreeGrafter"/>
</dbReference>
<keyword evidence="3 6" id="KW-1133">Transmembrane helix</keyword>
<dbReference type="EMBL" id="CAJJDN010000073">
    <property type="protein sequence ID" value="CAD8100135.1"/>
    <property type="molecule type" value="Genomic_DNA"/>
</dbReference>
<evidence type="ECO:0000259" key="7">
    <source>
        <dbReference type="PROSITE" id="PS50222"/>
    </source>
</evidence>
<proteinExistence type="predicted"/>
<dbReference type="Pfam" id="PF00520">
    <property type="entry name" value="Ion_trans"/>
    <property type="match status" value="4"/>
</dbReference>
<protein>
    <recommendedName>
        <fullName evidence="7">EF-hand domain-containing protein</fullName>
    </recommendedName>
</protein>
<dbReference type="GO" id="GO:0005248">
    <property type="term" value="F:voltage-gated sodium channel activity"/>
    <property type="evidence" value="ECO:0007669"/>
    <property type="project" value="TreeGrafter"/>
</dbReference>
<feature type="transmembrane region" description="Helical" evidence="6">
    <location>
        <begin position="1417"/>
        <end position="1450"/>
    </location>
</feature>
<evidence type="ECO:0000256" key="6">
    <source>
        <dbReference type="SAM" id="Phobius"/>
    </source>
</evidence>
<dbReference type="InterPro" id="IPR002048">
    <property type="entry name" value="EF_hand_dom"/>
</dbReference>
<dbReference type="InterPro" id="IPR005821">
    <property type="entry name" value="Ion_trans_dom"/>
</dbReference>
<feature type="compositionally biased region" description="Basic and acidic residues" evidence="5">
    <location>
        <begin position="28"/>
        <end position="42"/>
    </location>
</feature>
<gene>
    <name evidence="8" type="ORF">PSON_ATCC_30995.1.T0730086</name>
</gene>
<feature type="transmembrane region" description="Helical" evidence="6">
    <location>
        <begin position="1334"/>
        <end position="1356"/>
    </location>
</feature>
<feature type="region of interest" description="Disordered" evidence="5">
    <location>
        <begin position="1723"/>
        <end position="1761"/>
    </location>
</feature>
<dbReference type="FunFam" id="1.20.120.350:FF:000068">
    <property type="entry name" value="Sodium channel protein"/>
    <property type="match status" value="1"/>
</dbReference>
<dbReference type="GO" id="GO:0005509">
    <property type="term" value="F:calcium ion binding"/>
    <property type="evidence" value="ECO:0007669"/>
    <property type="project" value="InterPro"/>
</dbReference>
<evidence type="ECO:0000256" key="4">
    <source>
        <dbReference type="ARBA" id="ARBA00023136"/>
    </source>
</evidence>
<feature type="transmembrane region" description="Helical" evidence="6">
    <location>
        <begin position="587"/>
        <end position="613"/>
    </location>
</feature>
<accession>A0A8S1PAR2</accession>
<feature type="compositionally biased region" description="Polar residues" evidence="5">
    <location>
        <begin position="1738"/>
        <end position="1755"/>
    </location>
</feature>
<feature type="compositionally biased region" description="Polar residues" evidence="5">
    <location>
        <begin position="455"/>
        <end position="464"/>
    </location>
</feature>
<feature type="transmembrane region" description="Helical" evidence="6">
    <location>
        <begin position="756"/>
        <end position="782"/>
    </location>
</feature>
<feature type="domain" description="EF-hand" evidence="7">
    <location>
        <begin position="1565"/>
        <end position="1600"/>
    </location>
</feature>
<evidence type="ECO:0000313" key="9">
    <source>
        <dbReference type="Proteomes" id="UP000692954"/>
    </source>
</evidence>
<feature type="compositionally biased region" description="Basic and acidic residues" evidence="5">
    <location>
        <begin position="1"/>
        <end position="19"/>
    </location>
</feature>
<feature type="transmembrane region" description="Helical" evidence="6">
    <location>
        <begin position="985"/>
        <end position="1005"/>
    </location>
</feature>
<feature type="transmembrane region" description="Helical" evidence="6">
    <location>
        <begin position="548"/>
        <end position="575"/>
    </location>
</feature>
<organism evidence="8 9">
    <name type="scientific">Paramecium sonneborni</name>
    <dbReference type="NCBI Taxonomy" id="65129"/>
    <lineage>
        <taxon>Eukaryota</taxon>
        <taxon>Sar</taxon>
        <taxon>Alveolata</taxon>
        <taxon>Ciliophora</taxon>
        <taxon>Intramacronucleata</taxon>
        <taxon>Oligohymenophorea</taxon>
        <taxon>Peniculida</taxon>
        <taxon>Parameciidae</taxon>
        <taxon>Paramecium</taxon>
    </lineage>
</organism>
<feature type="transmembrane region" description="Helical" evidence="6">
    <location>
        <begin position="1301"/>
        <end position="1322"/>
    </location>
</feature>
<name>A0A8S1PAR2_9CILI</name>